<dbReference type="PANTHER" id="PTHR19288">
    <property type="entry name" value="4-NITROPHENYLPHOSPHATASE-RELATED"/>
    <property type="match status" value="1"/>
</dbReference>
<accession>A0AAN9VND6</accession>
<keyword evidence="7" id="KW-1185">Reference proteome</keyword>
<evidence type="ECO:0000256" key="2">
    <source>
        <dbReference type="PIRNR" id="PIRNR000915"/>
    </source>
</evidence>
<dbReference type="Proteomes" id="UP001378592">
    <property type="component" value="Unassembled WGS sequence"/>
</dbReference>
<feature type="binding site" evidence="4">
    <location>
        <position position="220"/>
    </location>
    <ligand>
        <name>substrate</name>
    </ligand>
</feature>
<comment type="caution">
    <text evidence="6">The sequence shown here is derived from an EMBL/GenBank/DDBJ whole genome shotgun (WGS) entry which is preliminary data.</text>
</comment>
<dbReference type="InterPro" id="IPR023214">
    <property type="entry name" value="HAD_sf"/>
</dbReference>
<keyword evidence="5" id="KW-0460">Magnesium</keyword>
<dbReference type="PIRSF" id="PIRSF000915">
    <property type="entry name" value="PGP-type_phosphatase"/>
    <property type="match status" value="1"/>
</dbReference>
<dbReference type="GO" id="GO:0046872">
    <property type="term" value="F:metal ion binding"/>
    <property type="evidence" value="ECO:0007669"/>
    <property type="project" value="UniProtKB-KW"/>
</dbReference>
<reference evidence="6 7" key="1">
    <citation type="submission" date="2024-03" db="EMBL/GenBank/DDBJ databases">
        <title>The genome assembly and annotation of the cricket Gryllus longicercus Weissman &amp; Gray.</title>
        <authorList>
            <person name="Szrajer S."/>
            <person name="Gray D."/>
            <person name="Ylla G."/>
        </authorList>
    </citation>
    <scope>NUCLEOTIDE SEQUENCE [LARGE SCALE GENOMIC DNA]</scope>
    <source>
        <strain evidence="6">DAG 2021-001</strain>
        <tissue evidence="6">Whole body minus gut</tissue>
    </source>
</reference>
<dbReference type="Gene3D" id="3.40.50.1000">
    <property type="entry name" value="HAD superfamily/HAD-like"/>
    <property type="match status" value="2"/>
</dbReference>
<comment type="similarity">
    <text evidence="2">Belongs to the HAD-like hydrolase superfamily.</text>
</comment>
<sequence>MSATLLSSLPFEEFVSLMQSIDTILTDCDGVLWLENFVIDGSPETIDLLRKMGKKVYFVTNNSTKNRNEFLGKLEKMGFTASQDEALCTSYLTACYFQEIGFKGKAYVIGEKGLCEELQKVGITHPEIGPDVVNTGLVDLVGGFKKDPEIRAVVIGFDLHYNFVKMLKACSYLKDPNCIFIATNTDERFPMNTENVVPGTGCIVAAVEKCAGRNAVKIGKPNDFLREVLIKHHNVDPKRTLMIGDRGNTDILLGTRCGFKTLLVLTGVTSLEEVHEWQKSDDPEVRKWVPDYYLDRLKDLSGLLNKCICSTPDSTSK</sequence>
<evidence type="ECO:0008006" key="8">
    <source>
        <dbReference type="Google" id="ProtNLM"/>
    </source>
</evidence>
<dbReference type="Pfam" id="PF13242">
    <property type="entry name" value="Hydrolase_like"/>
    <property type="match status" value="1"/>
</dbReference>
<dbReference type="AlphaFoldDB" id="A0AAN9VND6"/>
<dbReference type="SUPFAM" id="SSF56784">
    <property type="entry name" value="HAD-like"/>
    <property type="match status" value="1"/>
</dbReference>
<name>A0AAN9VND6_9ORTH</name>
<protein>
    <recommendedName>
        <fullName evidence="8">Phosphoglycolate phosphatase</fullName>
    </recommendedName>
</protein>
<dbReference type="Pfam" id="PF13344">
    <property type="entry name" value="Hydrolase_6"/>
    <property type="match status" value="1"/>
</dbReference>
<evidence type="ECO:0000256" key="4">
    <source>
        <dbReference type="PIRSR" id="PIRSR000915-2"/>
    </source>
</evidence>
<feature type="active site" description="Proton donor" evidence="3">
    <location>
        <position position="29"/>
    </location>
</feature>
<keyword evidence="5" id="KW-0479">Metal-binding</keyword>
<evidence type="ECO:0000313" key="7">
    <source>
        <dbReference type="Proteomes" id="UP001378592"/>
    </source>
</evidence>
<dbReference type="NCBIfam" id="TIGR01460">
    <property type="entry name" value="HAD-SF-IIA"/>
    <property type="match status" value="1"/>
</dbReference>
<keyword evidence="1 2" id="KW-0378">Hydrolase</keyword>
<dbReference type="InterPro" id="IPR006349">
    <property type="entry name" value="PGP_euk"/>
</dbReference>
<evidence type="ECO:0000256" key="1">
    <source>
        <dbReference type="ARBA" id="ARBA00022801"/>
    </source>
</evidence>
<feature type="binding site" evidence="5">
    <location>
        <position position="27"/>
    </location>
    <ligand>
        <name>Mg(2+)</name>
        <dbReference type="ChEBI" id="CHEBI:18420"/>
    </ligand>
</feature>
<dbReference type="GO" id="GO:0005737">
    <property type="term" value="C:cytoplasm"/>
    <property type="evidence" value="ECO:0007669"/>
    <property type="project" value="TreeGrafter"/>
</dbReference>
<feature type="binding site" evidence="5">
    <location>
        <position position="29"/>
    </location>
    <ligand>
        <name>Mg(2+)</name>
        <dbReference type="ChEBI" id="CHEBI:18420"/>
    </ligand>
</feature>
<dbReference type="GO" id="GO:0016791">
    <property type="term" value="F:phosphatase activity"/>
    <property type="evidence" value="ECO:0007669"/>
    <property type="project" value="InterPro"/>
</dbReference>
<dbReference type="NCBIfam" id="TIGR01452">
    <property type="entry name" value="PGP_euk"/>
    <property type="match status" value="1"/>
</dbReference>
<dbReference type="InterPro" id="IPR036412">
    <property type="entry name" value="HAD-like_sf"/>
</dbReference>
<dbReference type="EMBL" id="JAZDUA010000177">
    <property type="protein sequence ID" value="KAK7865417.1"/>
    <property type="molecule type" value="Genomic_DNA"/>
</dbReference>
<evidence type="ECO:0000313" key="6">
    <source>
        <dbReference type="EMBL" id="KAK7865417.1"/>
    </source>
</evidence>
<feature type="active site" description="Proton donor" evidence="3">
    <location>
        <position position="27"/>
    </location>
</feature>
<evidence type="ECO:0000256" key="5">
    <source>
        <dbReference type="PIRSR" id="PIRSR000915-3"/>
    </source>
</evidence>
<dbReference type="PANTHER" id="PTHR19288:SF93">
    <property type="entry name" value="FI11325P-RELATED"/>
    <property type="match status" value="1"/>
</dbReference>
<evidence type="ECO:0000256" key="3">
    <source>
        <dbReference type="PIRSR" id="PIRSR000915-1"/>
    </source>
</evidence>
<feature type="binding site" evidence="5">
    <location>
        <position position="245"/>
    </location>
    <ligand>
        <name>Mg(2+)</name>
        <dbReference type="ChEBI" id="CHEBI:18420"/>
    </ligand>
</feature>
<comment type="cofactor">
    <cofactor evidence="5">
        <name>Mg(2+)</name>
        <dbReference type="ChEBI" id="CHEBI:18420"/>
    </cofactor>
    <text evidence="5">Divalent metal ions. Mg(2+) is the most effective.</text>
</comment>
<organism evidence="6 7">
    <name type="scientific">Gryllus longicercus</name>
    <dbReference type="NCBI Taxonomy" id="2509291"/>
    <lineage>
        <taxon>Eukaryota</taxon>
        <taxon>Metazoa</taxon>
        <taxon>Ecdysozoa</taxon>
        <taxon>Arthropoda</taxon>
        <taxon>Hexapoda</taxon>
        <taxon>Insecta</taxon>
        <taxon>Pterygota</taxon>
        <taxon>Neoptera</taxon>
        <taxon>Polyneoptera</taxon>
        <taxon>Orthoptera</taxon>
        <taxon>Ensifera</taxon>
        <taxon>Gryllidea</taxon>
        <taxon>Grylloidea</taxon>
        <taxon>Gryllidae</taxon>
        <taxon>Gryllinae</taxon>
        <taxon>Gryllus</taxon>
    </lineage>
</organism>
<proteinExistence type="inferred from homology"/>
<dbReference type="InterPro" id="IPR006357">
    <property type="entry name" value="HAD-SF_hydro_IIA"/>
</dbReference>
<gene>
    <name evidence="6" type="ORF">R5R35_012784</name>
</gene>